<evidence type="ECO:0000313" key="2">
    <source>
        <dbReference type="EMBL" id="PXV72142.1"/>
    </source>
</evidence>
<keyword evidence="3" id="KW-1185">Reference proteome</keyword>
<reference evidence="2 3" key="1">
    <citation type="submission" date="2018-04" db="EMBL/GenBank/DDBJ databases">
        <title>Active sludge and wastewater microbial communities from Klosterneuburg, Austria.</title>
        <authorList>
            <person name="Wagner M."/>
        </authorList>
    </citation>
    <scope>NUCLEOTIDE SEQUENCE [LARGE SCALE GENOMIC DNA]</scope>
    <source>
        <strain evidence="2 3">Nm 57</strain>
    </source>
</reference>
<evidence type="ECO:0000313" key="3">
    <source>
        <dbReference type="Proteomes" id="UP000247780"/>
    </source>
</evidence>
<dbReference type="InterPro" id="IPR001584">
    <property type="entry name" value="Integrase_cat-core"/>
</dbReference>
<evidence type="ECO:0000259" key="1">
    <source>
        <dbReference type="Pfam" id="PF13333"/>
    </source>
</evidence>
<accession>A0ABX5M2W4</accession>
<name>A0ABX5M2W4_9PROT</name>
<comment type="caution">
    <text evidence="2">The sequence shown here is derived from an EMBL/GenBank/DDBJ whole genome shotgun (WGS) entry which is preliminary data.</text>
</comment>
<dbReference type="RefSeq" id="WP_143000378.1">
    <property type="nucleotide sequence ID" value="NZ_FMTW01000015.1"/>
</dbReference>
<sequence length="51" mass="6316">HWQHYPTRHKAQQDVLQYISMFYNSQRLHSYLGYKNPNQYEMEMEIVKNVA</sequence>
<dbReference type="EMBL" id="QICQ01000078">
    <property type="protein sequence ID" value="PXV72142.1"/>
    <property type="molecule type" value="Genomic_DNA"/>
</dbReference>
<dbReference type="Pfam" id="PF13333">
    <property type="entry name" value="rve_2"/>
    <property type="match status" value="1"/>
</dbReference>
<protein>
    <submittedName>
        <fullName evidence="2">Integrase-like protein</fullName>
    </submittedName>
</protein>
<dbReference type="Proteomes" id="UP000247780">
    <property type="component" value="Unassembled WGS sequence"/>
</dbReference>
<feature type="domain" description="Integrase catalytic" evidence="1">
    <location>
        <begin position="3"/>
        <end position="41"/>
    </location>
</feature>
<proteinExistence type="predicted"/>
<feature type="non-terminal residue" evidence="2">
    <location>
        <position position="1"/>
    </location>
</feature>
<gene>
    <name evidence="2" type="ORF">C8R14_1781</name>
</gene>
<organism evidence="2 3">
    <name type="scientific">Nitrosomonas eutropha</name>
    <dbReference type="NCBI Taxonomy" id="916"/>
    <lineage>
        <taxon>Bacteria</taxon>
        <taxon>Pseudomonadati</taxon>
        <taxon>Pseudomonadota</taxon>
        <taxon>Betaproteobacteria</taxon>
        <taxon>Nitrosomonadales</taxon>
        <taxon>Nitrosomonadaceae</taxon>
        <taxon>Nitrosomonas</taxon>
    </lineage>
</organism>